<name>A0A8I3AA29_9AGAM</name>
<evidence type="ECO:0000313" key="2">
    <source>
        <dbReference type="EMBL" id="KAG6377491.1"/>
    </source>
</evidence>
<feature type="compositionally biased region" description="Low complexity" evidence="1">
    <location>
        <begin position="475"/>
        <end position="489"/>
    </location>
</feature>
<protein>
    <submittedName>
        <fullName evidence="2">Uncharacterized protein</fullName>
    </submittedName>
</protein>
<keyword evidence="3" id="KW-1185">Reference proteome</keyword>
<reference evidence="2" key="1">
    <citation type="submission" date="2021-03" db="EMBL/GenBank/DDBJ databases">
        <title>Evolutionary innovations through gain and loss of genes in the ectomycorrhizal Boletales.</title>
        <authorList>
            <person name="Wu G."/>
            <person name="Miyauchi S."/>
            <person name="Morin E."/>
            <person name="Yang Z.-L."/>
            <person name="Xu J."/>
            <person name="Martin F.M."/>
        </authorList>
    </citation>
    <scope>NUCLEOTIDE SEQUENCE</scope>
    <source>
        <strain evidence="2">BR01</strain>
    </source>
</reference>
<feature type="compositionally biased region" description="Polar residues" evidence="1">
    <location>
        <begin position="332"/>
        <end position="357"/>
    </location>
</feature>
<dbReference type="EMBL" id="JAGFBS010000009">
    <property type="protein sequence ID" value="KAG6377491.1"/>
    <property type="molecule type" value="Genomic_DNA"/>
</dbReference>
<evidence type="ECO:0000256" key="1">
    <source>
        <dbReference type="SAM" id="MobiDB-lite"/>
    </source>
</evidence>
<feature type="compositionally biased region" description="Polar residues" evidence="1">
    <location>
        <begin position="450"/>
        <end position="462"/>
    </location>
</feature>
<dbReference type="OrthoDB" id="2680954at2759"/>
<feature type="compositionally biased region" description="Polar residues" evidence="1">
    <location>
        <begin position="228"/>
        <end position="238"/>
    </location>
</feature>
<feature type="region of interest" description="Disordered" evidence="1">
    <location>
        <begin position="109"/>
        <end position="184"/>
    </location>
</feature>
<sequence>MDALSFSHPPTHTDVDFSMFMDTTQDFEPSQGGVVQWVASQSPNPALQALMKEAERDKRTRPSTPVREPMSWTYPLTSTTVSASLSTSVSSPWHSSGNNLVDASCHLPLSGSTSSASSSSLASRVSEPSVSRHVKPLSAAQRKPLASSTSSANQLLHHHARPRSSSHSTISNPSTLKEKYTPQDNEPEATHFIELLKKTSWQVDVNAKMKEQAAREKEKEKRERSLGRNGSRNLTGPVKNNLSARLLIKTSSASAVCPINSSTRVLAETPSISTSAHKPRPRGRALAKTESSSALGRDLASGKSTPTSLPSPILNCDPKLAPAPRLPAGAANISNASHPTTRKASFPEFTSNDGDSTMQDVIDLTETDTEWDKPIFGPISRADTAMYMELDDEASDTGMDMSFFKPEPPPQARVSAPKPKQPSQPTRPPVSTQRSRTGPPPLGMRRAPQLQPSQYSSTQGPKSVSVPRFKPPLLANAGGTTNKNGSGTKPATTATSSRAPLRGATKLAVAEIAARTSQDPDSSFDVSFDVDADALEEAMKAYD</sequence>
<feature type="compositionally biased region" description="Pro residues" evidence="1">
    <location>
        <begin position="419"/>
        <end position="428"/>
    </location>
</feature>
<feature type="region of interest" description="Disordered" evidence="1">
    <location>
        <begin position="53"/>
        <end position="72"/>
    </location>
</feature>
<feature type="region of interest" description="Disordered" evidence="1">
    <location>
        <begin position="396"/>
        <end position="503"/>
    </location>
</feature>
<organism evidence="2 3">
    <name type="scientific">Boletus reticuloceps</name>
    <dbReference type="NCBI Taxonomy" id="495285"/>
    <lineage>
        <taxon>Eukaryota</taxon>
        <taxon>Fungi</taxon>
        <taxon>Dikarya</taxon>
        <taxon>Basidiomycota</taxon>
        <taxon>Agaricomycotina</taxon>
        <taxon>Agaricomycetes</taxon>
        <taxon>Agaricomycetidae</taxon>
        <taxon>Boletales</taxon>
        <taxon>Boletineae</taxon>
        <taxon>Boletaceae</taxon>
        <taxon>Boletoideae</taxon>
        <taxon>Boletus</taxon>
    </lineage>
</organism>
<evidence type="ECO:0000313" key="3">
    <source>
        <dbReference type="Proteomes" id="UP000683000"/>
    </source>
</evidence>
<feature type="region of interest" description="Disordered" evidence="1">
    <location>
        <begin position="208"/>
        <end position="238"/>
    </location>
</feature>
<gene>
    <name evidence="2" type="ORF">JVT61DRAFT_15299</name>
</gene>
<feature type="compositionally biased region" description="Basic and acidic residues" evidence="1">
    <location>
        <begin position="208"/>
        <end position="226"/>
    </location>
</feature>
<feature type="compositionally biased region" description="Polar residues" evidence="1">
    <location>
        <begin position="267"/>
        <end position="276"/>
    </location>
</feature>
<dbReference type="AlphaFoldDB" id="A0A8I3AA29"/>
<feature type="region of interest" description="Disordered" evidence="1">
    <location>
        <begin position="267"/>
        <end position="357"/>
    </location>
</feature>
<feature type="compositionally biased region" description="Low complexity" evidence="1">
    <location>
        <begin position="318"/>
        <end position="331"/>
    </location>
</feature>
<proteinExistence type="predicted"/>
<dbReference type="Proteomes" id="UP000683000">
    <property type="component" value="Unassembled WGS sequence"/>
</dbReference>
<feature type="compositionally biased region" description="Low complexity" evidence="1">
    <location>
        <begin position="109"/>
        <end position="131"/>
    </location>
</feature>
<accession>A0A8I3AA29</accession>
<comment type="caution">
    <text evidence="2">The sequence shown here is derived from an EMBL/GenBank/DDBJ whole genome shotgun (WGS) entry which is preliminary data.</text>
</comment>
<feature type="compositionally biased region" description="Low complexity" evidence="1">
    <location>
        <begin position="165"/>
        <end position="174"/>
    </location>
</feature>